<protein>
    <recommendedName>
        <fullName evidence="5">Flavin-containing monooxygenase-like protein</fullName>
    </recommendedName>
</protein>
<name>A0ABQ8GAF9_9PEZI</name>
<gene>
    <name evidence="3" type="ORF">B0J12DRAFT_600131</name>
</gene>
<feature type="compositionally biased region" description="Low complexity" evidence="2">
    <location>
        <begin position="209"/>
        <end position="226"/>
    </location>
</feature>
<dbReference type="SUPFAM" id="SSF51905">
    <property type="entry name" value="FAD/NAD(P)-binding domain"/>
    <property type="match status" value="1"/>
</dbReference>
<comment type="caution">
    <text evidence="3">The sequence shown here is derived from an EMBL/GenBank/DDBJ whole genome shotgun (WGS) entry which is preliminary data.</text>
</comment>
<dbReference type="PANTHER" id="PTHR42877">
    <property type="entry name" value="L-ORNITHINE N(5)-MONOOXYGENASE-RELATED"/>
    <property type="match status" value="1"/>
</dbReference>
<dbReference type="Gene3D" id="3.50.50.60">
    <property type="entry name" value="FAD/NAD(P)-binding domain"/>
    <property type="match status" value="3"/>
</dbReference>
<dbReference type="InterPro" id="IPR051209">
    <property type="entry name" value="FAD-bind_Monooxygenase_sf"/>
</dbReference>
<dbReference type="InterPro" id="IPR036188">
    <property type="entry name" value="FAD/NAD-bd_sf"/>
</dbReference>
<evidence type="ECO:0000256" key="1">
    <source>
        <dbReference type="ARBA" id="ARBA00010139"/>
    </source>
</evidence>
<evidence type="ECO:0000313" key="4">
    <source>
        <dbReference type="Proteomes" id="UP000774617"/>
    </source>
</evidence>
<keyword evidence="4" id="KW-1185">Reference proteome</keyword>
<dbReference type="Proteomes" id="UP000774617">
    <property type="component" value="Unassembled WGS sequence"/>
</dbReference>
<dbReference type="EMBL" id="JAGTJR010000013">
    <property type="protein sequence ID" value="KAH7050092.1"/>
    <property type="molecule type" value="Genomic_DNA"/>
</dbReference>
<comment type="similarity">
    <text evidence="1">Belongs to the FAD-binding monooxygenase family.</text>
</comment>
<dbReference type="PANTHER" id="PTHR42877:SF5">
    <property type="entry name" value="L-ORNITHINE N(5)-MONOOXYGENASE-RELATED"/>
    <property type="match status" value="1"/>
</dbReference>
<evidence type="ECO:0008006" key="5">
    <source>
        <dbReference type="Google" id="ProtNLM"/>
    </source>
</evidence>
<accession>A0ABQ8GAF9</accession>
<sequence length="614" mass="67992">MSLDTDILIIGGGPSGLGMAIQLIRKFGIRNFTIVEKTDDIGGTWYANTYPGCGCDVPSHFYSFSFALNPDWSQAFAMQPEIRAYFTSLAQQYDLRRHTRLNTTVDRAVWDAHTGTWLVTVSKTDTFNIREGPITSTTTLRCKILISAVGSLSVPNPCTIPGADSFRGPLFHSARWDHSFDWTDKDIVVIGNGCSATQFVPVLAGDGGSSSATTTATTSTTSSSDTRGPARRITQFSRQPHWLAPRPNPVYTPTFRALMRWVPGLMRAYRWSLFLALEAGFASFAIENGRAAREKATREQTAYIRANAPAKYADSLVPTTVLGCKRKVMDTGYLACLHKPNVELVQNDPIARIEEDGVVTRAGRTVRADAIVLANGFRTQQPLFPMEIVGEGGESLEAHWDRVNEGGPCAYYGTQVAGFPNFFVLMGPNTVTGHLSVLFSTECQIDYINRVIEPVLTALRPSRVVSARGLLGLGKPPDVVVVREEAERAEVEWVERMTRGLVWATGCSSWGVDEKTGKNTMMYPDWQVKFWLRSVFVRWRDLAYSRSEEALERARRETKVWPRYVTLILLAAAMVGGRKAVGLGYVERFSEVLRGLVSDGMRTLMNAAPERLKG</sequence>
<reference evidence="3 4" key="1">
    <citation type="journal article" date="2021" name="Nat. Commun.">
        <title>Genetic determinants of endophytism in the Arabidopsis root mycobiome.</title>
        <authorList>
            <person name="Mesny F."/>
            <person name="Miyauchi S."/>
            <person name="Thiergart T."/>
            <person name="Pickel B."/>
            <person name="Atanasova L."/>
            <person name="Karlsson M."/>
            <person name="Huettel B."/>
            <person name="Barry K.W."/>
            <person name="Haridas S."/>
            <person name="Chen C."/>
            <person name="Bauer D."/>
            <person name="Andreopoulos W."/>
            <person name="Pangilinan J."/>
            <person name="LaButti K."/>
            <person name="Riley R."/>
            <person name="Lipzen A."/>
            <person name="Clum A."/>
            <person name="Drula E."/>
            <person name="Henrissat B."/>
            <person name="Kohler A."/>
            <person name="Grigoriev I.V."/>
            <person name="Martin F.M."/>
            <person name="Hacquard S."/>
        </authorList>
    </citation>
    <scope>NUCLEOTIDE SEQUENCE [LARGE SCALE GENOMIC DNA]</scope>
    <source>
        <strain evidence="3 4">MPI-SDFR-AT-0080</strain>
    </source>
</reference>
<dbReference type="PRINTS" id="PR00368">
    <property type="entry name" value="FADPNR"/>
</dbReference>
<organism evidence="3 4">
    <name type="scientific">Macrophomina phaseolina</name>
    <dbReference type="NCBI Taxonomy" id="35725"/>
    <lineage>
        <taxon>Eukaryota</taxon>
        <taxon>Fungi</taxon>
        <taxon>Dikarya</taxon>
        <taxon>Ascomycota</taxon>
        <taxon>Pezizomycotina</taxon>
        <taxon>Dothideomycetes</taxon>
        <taxon>Dothideomycetes incertae sedis</taxon>
        <taxon>Botryosphaeriales</taxon>
        <taxon>Botryosphaeriaceae</taxon>
        <taxon>Macrophomina</taxon>
    </lineage>
</organism>
<proteinExistence type="inferred from homology"/>
<feature type="region of interest" description="Disordered" evidence="2">
    <location>
        <begin position="207"/>
        <end position="230"/>
    </location>
</feature>
<evidence type="ECO:0000256" key="2">
    <source>
        <dbReference type="SAM" id="MobiDB-lite"/>
    </source>
</evidence>
<dbReference type="Pfam" id="PF13738">
    <property type="entry name" value="Pyr_redox_3"/>
    <property type="match status" value="1"/>
</dbReference>
<evidence type="ECO:0000313" key="3">
    <source>
        <dbReference type="EMBL" id="KAH7050092.1"/>
    </source>
</evidence>